<keyword evidence="2" id="KW-0812">Transmembrane</keyword>
<dbReference type="RefSeq" id="WP_249701728.1">
    <property type="nucleotide sequence ID" value="NZ_JAMFLX010000042.1"/>
</dbReference>
<dbReference type="PANTHER" id="PTHR43318">
    <property type="entry name" value="UDP-N-ACETYLGLUCOSAMINE 4,6-DEHYDRATASE"/>
    <property type="match status" value="1"/>
</dbReference>
<dbReference type="Pfam" id="PF13727">
    <property type="entry name" value="CoA_binding_3"/>
    <property type="match status" value="1"/>
</dbReference>
<feature type="transmembrane region" description="Helical" evidence="2">
    <location>
        <begin position="15"/>
        <end position="37"/>
    </location>
</feature>
<reference evidence="4 5" key="1">
    <citation type="submission" date="2022-05" db="EMBL/GenBank/DDBJ databases">
        <authorList>
            <person name="Park J.-S."/>
        </authorList>
    </citation>
    <scope>NUCLEOTIDE SEQUENCE [LARGE SCALE GENOMIC DNA]</scope>
    <source>
        <strain evidence="4 5">2012CJ34-2</strain>
    </source>
</reference>
<dbReference type="InterPro" id="IPR051203">
    <property type="entry name" value="Polysaccharide_Synthase-Rel"/>
</dbReference>
<evidence type="ECO:0000259" key="3">
    <source>
        <dbReference type="Pfam" id="PF02719"/>
    </source>
</evidence>
<dbReference type="Pfam" id="PF02719">
    <property type="entry name" value="Polysacc_synt_2"/>
    <property type="match status" value="1"/>
</dbReference>
<dbReference type="InterPro" id="IPR029063">
    <property type="entry name" value="SAM-dependent_MTases_sf"/>
</dbReference>
<dbReference type="InterPro" id="IPR003869">
    <property type="entry name" value="Polysac_CapD-like"/>
</dbReference>
<evidence type="ECO:0000256" key="2">
    <source>
        <dbReference type="SAM" id="Phobius"/>
    </source>
</evidence>
<feature type="transmembrane region" description="Helical" evidence="2">
    <location>
        <begin position="43"/>
        <end position="66"/>
    </location>
</feature>
<dbReference type="SUPFAM" id="SSF53335">
    <property type="entry name" value="S-adenosyl-L-methionine-dependent methyltransferases"/>
    <property type="match status" value="1"/>
</dbReference>
<feature type="transmembrane region" description="Helical" evidence="2">
    <location>
        <begin position="111"/>
        <end position="128"/>
    </location>
</feature>
<protein>
    <submittedName>
        <fullName evidence="4">Polysaccharide biosynthesis protein</fullName>
    </submittedName>
</protein>
<dbReference type="CDD" id="cd05237">
    <property type="entry name" value="UDP_invert_4-6DH_SDR_e"/>
    <property type="match status" value="1"/>
</dbReference>
<feature type="domain" description="Polysaccharide biosynthesis protein CapD-like" evidence="3">
    <location>
        <begin position="295"/>
        <end position="608"/>
    </location>
</feature>
<sequence>MRQLLLSLPRSRKRLIGVLFDTIAIIVCLELAFYIRIGITDSIIHYFPTYIIAIVTTLPILVRMGLYRAVLRYMGTDSIVTILKACSYAAICLMLFGFMFGQNHLPRSIPFIYWLMLLPVMTISRYLMRSWLLGETLADIFPEFFPRKIGHSSHGVPVAIYGAGAAGVQLMSALDKGLEYQPVAFLDDKRDNAGRAIQGRKIYRPKHFNQMLQESGAQEILLAIPSATRSRRKQIVQTLEQFGLPIRSIPSMADLASGRMKMQEIQNVDIGDVLGREEVAPREGLLELCITGRAVLVTGAGGSIGSELCRQILQQRPSCLVLYDHSEFNLYAIEQDLRRMQETLSECRLTKIPAVLGSVNDPQRLVETMSRFSIGTVYHAAAYKHVPMVEHNIEEGLRNNTLGTLYAAQAAIITNVERFVLISTDKAVRPTNIMGASKRLAEMVLQGLADEKIVKLYHAERFGFKKEESFLVSTCFTMVRFGNVLGSSGSVIPLFREQIRTGGPVTVTHPEINRYFMTIPEAALLVIQAGAMATGGEVFVLDMGKPVKITSLAKRMINLSGLTVKDENNPDGDISITFTGLRPGEKLYEELLIGDNVHFTDHPKISMAVETKEKWLGFCDQLDRILIILNRRDFDELKVVLSKYIHGFSSTSSVVDWMSQDRVAETSSQRVVEAHE</sequence>
<proteinExistence type="inferred from homology"/>
<dbReference type="PANTHER" id="PTHR43318:SF1">
    <property type="entry name" value="POLYSACCHARIDE BIOSYNTHESIS PROTEIN EPSC-RELATED"/>
    <property type="match status" value="1"/>
</dbReference>
<evidence type="ECO:0000256" key="1">
    <source>
        <dbReference type="ARBA" id="ARBA00007430"/>
    </source>
</evidence>
<name>A0ABT0PKY7_9GAMM</name>
<evidence type="ECO:0000313" key="5">
    <source>
        <dbReference type="Proteomes" id="UP001203338"/>
    </source>
</evidence>
<dbReference type="Proteomes" id="UP001203338">
    <property type="component" value="Unassembled WGS sequence"/>
</dbReference>
<dbReference type="EMBL" id="JAMFLX010000042">
    <property type="protein sequence ID" value="MCL6272050.1"/>
    <property type="molecule type" value="Genomic_DNA"/>
</dbReference>
<gene>
    <name evidence="4" type="ORF">M3P05_19185</name>
</gene>
<evidence type="ECO:0000313" key="4">
    <source>
        <dbReference type="EMBL" id="MCL6272050.1"/>
    </source>
</evidence>
<keyword evidence="2" id="KW-1133">Transmembrane helix</keyword>
<dbReference type="SUPFAM" id="SSF51735">
    <property type="entry name" value="NAD(P)-binding Rossmann-fold domains"/>
    <property type="match status" value="1"/>
</dbReference>
<comment type="similarity">
    <text evidence="1">Belongs to the polysaccharide synthase family.</text>
</comment>
<dbReference type="Gene3D" id="3.40.50.720">
    <property type="entry name" value="NAD(P)-binding Rossmann-like Domain"/>
    <property type="match status" value="2"/>
</dbReference>
<dbReference type="InterPro" id="IPR036291">
    <property type="entry name" value="NAD(P)-bd_dom_sf"/>
</dbReference>
<keyword evidence="5" id="KW-1185">Reference proteome</keyword>
<comment type="caution">
    <text evidence="4">The sequence shown here is derived from an EMBL/GenBank/DDBJ whole genome shotgun (WGS) entry which is preliminary data.</text>
</comment>
<feature type="transmembrane region" description="Helical" evidence="2">
    <location>
        <begin position="78"/>
        <end position="99"/>
    </location>
</feature>
<keyword evidence="2" id="KW-0472">Membrane</keyword>
<organism evidence="4 5">
    <name type="scientific">Parendozoicomonas callyspongiae</name>
    <dbReference type="NCBI Taxonomy" id="2942213"/>
    <lineage>
        <taxon>Bacteria</taxon>
        <taxon>Pseudomonadati</taxon>
        <taxon>Pseudomonadota</taxon>
        <taxon>Gammaproteobacteria</taxon>
        <taxon>Oceanospirillales</taxon>
        <taxon>Endozoicomonadaceae</taxon>
        <taxon>Parendozoicomonas</taxon>
    </lineage>
</organism>
<accession>A0ABT0PKY7</accession>